<comment type="caution">
    <text evidence="1">The sequence shown here is derived from an EMBL/GenBank/DDBJ whole genome shotgun (WGS) entry which is preliminary data.</text>
</comment>
<gene>
    <name evidence="1" type="ORF">BJP37_31415</name>
</gene>
<dbReference type="EMBL" id="MKZS01000001">
    <property type="protein sequence ID" value="OLT62877.1"/>
    <property type="molecule type" value="Genomic_DNA"/>
</dbReference>
<protein>
    <submittedName>
        <fullName evidence="1">Uncharacterized protein</fullName>
    </submittedName>
</protein>
<keyword evidence="2" id="KW-1185">Reference proteome</keyword>
<evidence type="ECO:0000313" key="1">
    <source>
        <dbReference type="EMBL" id="OLT62877.1"/>
    </source>
</evidence>
<dbReference type="Proteomes" id="UP000186657">
    <property type="component" value="Unassembled WGS sequence"/>
</dbReference>
<dbReference type="AlphaFoldDB" id="A0A1U7NA99"/>
<reference evidence="1 2" key="1">
    <citation type="submission" date="2016-10" db="EMBL/GenBank/DDBJ databases">
        <title>Comparative genomics uncovers the prolific and rare metabolic potential of the cyanobacterial genus Moorea.</title>
        <authorList>
            <person name="Leao T."/>
            <person name="Castelao G."/>
            <person name="Korobeynikov A."/>
            <person name="Monroe E.A."/>
            <person name="Podell S."/>
            <person name="Glukhov E."/>
            <person name="Allen E."/>
            <person name="Gerwick W.H."/>
            <person name="Gerwick L."/>
        </authorList>
    </citation>
    <scope>NUCLEOTIDE SEQUENCE [LARGE SCALE GENOMIC DNA]</scope>
    <source>
        <strain evidence="1 2">PNG5-198</strain>
    </source>
</reference>
<sequence>MDEERFQEYSNLIQQLLQCPNGQEGEILQANPELVNQELVQIMAAVAAQMEEDGDNNANWLRSLAQHLAEILKTSWTQVISEDYLNFLESILEAVVTDHSPQSVYPLLEQNLDKLDENLGQILQFWARENLSQLQP</sequence>
<name>A0A1U7NA99_9CYAN</name>
<organism evidence="1 2">
    <name type="scientific">Moorena bouillonii PNG</name>
    <dbReference type="NCBI Taxonomy" id="568701"/>
    <lineage>
        <taxon>Bacteria</taxon>
        <taxon>Bacillati</taxon>
        <taxon>Cyanobacteriota</taxon>
        <taxon>Cyanophyceae</taxon>
        <taxon>Coleofasciculales</taxon>
        <taxon>Coleofasciculaceae</taxon>
        <taxon>Moorena</taxon>
    </lineage>
</organism>
<proteinExistence type="predicted"/>
<evidence type="ECO:0000313" key="2">
    <source>
        <dbReference type="Proteomes" id="UP000186657"/>
    </source>
</evidence>
<dbReference type="RefSeq" id="WP_075905349.1">
    <property type="nucleotide sequence ID" value="NZ_MKZS01000001.1"/>
</dbReference>
<accession>A0A1U7NA99</accession>